<feature type="coiled-coil region" evidence="4">
    <location>
        <begin position="213"/>
        <end position="328"/>
    </location>
</feature>
<dbReference type="PANTHER" id="PTHR32114">
    <property type="entry name" value="ABC TRANSPORTER ABCH.3"/>
    <property type="match status" value="1"/>
</dbReference>
<protein>
    <recommendedName>
        <fullName evidence="3">Nuclease SbcCD subunit C</fullName>
    </recommendedName>
</protein>
<feature type="domain" description="Rad50/SbcC-type AAA" evidence="5">
    <location>
        <begin position="5"/>
        <end position="266"/>
    </location>
</feature>
<dbReference type="PANTHER" id="PTHR32114:SF2">
    <property type="entry name" value="ABC TRANSPORTER ABCH.3"/>
    <property type="match status" value="1"/>
</dbReference>
<comment type="similarity">
    <text evidence="1">Belongs to the SMC family. SbcC subfamily.</text>
</comment>
<evidence type="ECO:0000256" key="2">
    <source>
        <dbReference type="ARBA" id="ARBA00011322"/>
    </source>
</evidence>
<sequence>MKPIKLKIKGVNSFIEDQTIDFEKLTDRGFFGIFGPTGSGKSTVLDGITLALYGELARKSSNYINTNCNEASVSFEFQISGANTKKYVVDRQFKRDNKSGNPRTSGAKLIDITEEKEVIASGVKPVTEACREIIGLSLDDFTRTVVLPQGKFSEFLKLEGKQRRDMLERLFNLQQYGDNLAAKLSKAIGKERSENQFLLGQLETFEDISEEALENKNKEYDEFKIKLDKLNDELQNILKNFEESKEVWNLQLELENYKKYKEELNERKGEIDKDSVKITLGESAQKIFPYIKSYETTIKEIEVCELQLEKLKIDIEKIKTSKEEIDLKYKEINFKKDNKLPKLLKKQERIESSIEEKKKLDVLIKEINEIKSKIIQVEDRIKNGEVFLKEKENTLNESNEILKISHEKYDKLKIDESFKSKINEGIILNQRHEDMTSQVNKDNLKIEELDTEAKKLSTDKDTILNLLNEKDCTLKIDGEKLESLIKNCPGSQDTLLNLQSKLSINKDKWDKFNNLLSQIEKSEKLIVSLNENIDNGIKEREKLNKELNTLKFEQEAIKIERLAKELRENLKSEEQCPVCGSVHHEFEKLKVTESDAPDKSEEINLKEIKLKTIEQDIIKNETIKKGEDETINKNSLEIQNLGDDFKDSTVEKLEDEFIKLKGSIEKYNREKEAIELKIKVLREEKINLDSNLSNLNKNIERNKLQTEEYKKDLDSKTKLLSEINLNLNKIKVETKVENFIEENKKILEVEKERDAIENNIKSCRETIEKAIIDKDKAADKLNDLKASLVRGNTLLDEKEVNKVSIIESINEKVGTLENLDDLLQNVNNQIISIQDNFNKITKDKEEIEKIDKAQNENYIAIVTKNNELNSRSTKEKEYIDKLIKEENFKDKDEVKSNLISKEEISLLKKKVEDYKENIAKISGAIESSLKKIDNRLVSEEQWNEVNRLKAEKEDDIKKANEEKVNLENEVKIIKTKLKELEGLVDKKKKLDEKLGILSDLEKLFKGKKFVEFVAKNQLKYISIEASKRLKEITGGNYGLEVNEDGKFIIRDYKNGGAQRDASTLSGGETFLTSLALALALSSQIQLKGTAPLELFFLDEGFGTLDDNLLEVVMSSLERIHNDKLKVGIISHVESIKNRVPVKLILSPAQSGKGGSKVKIERS</sequence>
<feature type="coiled-coil region" evidence="4">
    <location>
        <begin position="897"/>
        <end position="993"/>
    </location>
</feature>
<reference evidence="6 7" key="1">
    <citation type="journal article" date="2017" name="Genome Announc.">
        <title>Draft Genome Sequence of Romboutsia weinsteinii sp. nov. Strain CCRI-19649(T) Isolated from Surface Water.</title>
        <authorList>
            <person name="Maheux A.F."/>
            <person name="Boudreau D.K."/>
            <person name="Berube E."/>
            <person name="Boissinot M."/>
            <person name="Cantin P."/>
            <person name="Raymond F."/>
            <person name="Corbeil J."/>
            <person name="Omar R.F."/>
            <person name="Bergeron M.G."/>
        </authorList>
    </citation>
    <scope>NUCLEOTIDE SEQUENCE [LARGE SCALE GENOMIC DNA]</scope>
    <source>
        <strain evidence="6 7">CCRI-19649</strain>
    </source>
</reference>
<dbReference type="Gene3D" id="3.40.50.300">
    <property type="entry name" value="P-loop containing nucleotide triphosphate hydrolases"/>
    <property type="match status" value="2"/>
</dbReference>
<evidence type="ECO:0000256" key="4">
    <source>
        <dbReference type="SAM" id="Coils"/>
    </source>
</evidence>
<dbReference type="OrthoDB" id="9795626at2"/>
<evidence type="ECO:0000259" key="5">
    <source>
        <dbReference type="Pfam" id="PF13476"/>
    </source>
</evidence>
<feature type="coiled-coil region" evidence="4">
    <location>
        <begin position="739"/>
        <end position="836"/>
    </location>
</feature>
<accession>A0A371J2E0</accession>
<evidence type="ECO:0000313" key="7">
    <source>
        <dbReference type="Proteomes" id="UP000215694"/>
    </source>
</evidence>
<dbReference type="Proteomes" id="UP000215694">
    <property type="component" value="Unassembled WGS sequence"/>
</dbReference>
<evidence type="ECO:0000256" key="1">
    <source>
        <dbReference type="ARBA" id="ARBA00006930"/>
    </source>
</evidence>
<dbReference type="EMBL" id="NOJY02000018">
    <property type="protein sequence ID" value="RDY26940.1"/>
    <property type="molecule type" value="Genomic_DNA"/>
</dbReference>
<dbReference type="InterPro" id="IPR027417">
    <property type="entry name" value="P-loop_NTPase"/>
</dbReference>
<dbReference type="RefSeq" id="WP_094368054.1">
    <property type="nucleotide sequence ID" value="NZ_NOJY02000018.1"/>
</dbReference>
<dbReference type="Pfam" id="PF13476">
    <property type="entry name" value="AAA_23"/>
    <property type="match status" value="1"/>
</dbReference>
<dbReference type="GO" id="GO:0006302">
    <property type="term" value="P:double-strand break repair"/>
    <property type="evidence" value="ECO:0007669"/>
    <property type="project" value="InterPro"/>
</dbReference>
<evidence type="ECO:0000313" key="6">
    <source>
        <dbReference type="EMBL" id="RDY26940.1"/>
    </source>
</evidence>
<dbReference type="InterPro" id="IPR038729">
    <property type="entry name" value="Rad50/SbcC_AAA"/>
</dbReference>
<feature type="coiled-coil region" evidence="4">
    <location>
        <begin position="650"/>
        <end position="712"/>
    </location>
</feature>
<dbReference type="Pfam" id="PF13558">
    <property type="entry name" value="SbcC_Walker_B"/>
    <property type="match status" value="1"/>
</dbReference>
<dbReference type="SUPFAM" id="SSF52540">
    <property type="entry name" value="P-loop containing nucleoside triphosphate hydrolases"/>
    <property type="match status" value="1"/>
</dbReference>
<name>A0A371J2E0_9FIRM</name>
<dbReference type="AlphaFoldDB" id="A0A371J2E0"/>
<keyword evidence="7" id="KW-1185">Reference proteome</keyword>
<comment type="caution">
    <text evidence="6">The sequence shown here is derived from an EMBL/GenBank/DDBJ whole genome shotgun (WGS) entry which is preliminary data.</text>
</comment>
<dbReference type="GO" id="GO:0016887">
    <property type="term" value="F:ATP hydrolysis activity"/>
    <property type="evidence" value="ECO:0007669"/>
    <property type="project" value="InterPro"/>
</dbReference>
<organism evidence="6 7">
    <name type="scientific">Romboutsia weinsteinii</name>
    <dbReference type="NCBI Taxonomy" id="2020949"/>
    <lineage>
        <taxon>Bacteria</taxon>
        <taxon>Bacillati</taxon>
        <taxon>Bacillota</taxon>
        <taxon>Clostridia</taxon>
        <taxon>Peptostreptococcales</taxon>
        <taxon>Peptostreptococcaceae</taxon>
        <taxon>Romboutsia</taxon>
    </lineage>
</organism>
<keyword evidence="4" id="KW-0175">Coiled coil</keyword>
<proteinExistence type="inferred from homology"/>
<comment type="subunit">
    <text evidence="2">Heterodimer of SbcC and SbcD.</text>
</comment>
<evidence type="ECO:0000256" key="3">
    <source>
        <dbReference type="ARBA" id="ARBA00013368"/>
    </source>
</evidence>
<feature type="coiled-coil region" evidence="4">
    <location>
        <begin position="512"/>
        <end position="576"/>
    </location>
</feature>
<gene>
    <name evidence="6" type="ORF">CHL78_011430</name>
</gene>